<sequence length="94" mass="11121">MNNNSILDEYSGLTINRLLSENSMNVINIYKNERAHKLRRKIIKEILLKAEERNKLVKKKKSSLCNSIDEYLEKKIPIELCFIDKTQNNKKIDK</sequence>
<dbReference type="Pfam" id="PF12420">
    <property type="entry name" value="DUF3671"/>
    <property type="match status" value="1"/>
</dbReference>
<dbReference type="InterPro" id="IPR022139">
    <property type="entry name" value="Fam-L/Fam-M-like_plasmodium"/>
</dbReference>
<gene>
    <name evidence="1" type="primary">PmlGA01_030024200</name>
    <name evidence="1" type="ORF">PMLGA01_030024200</name>
</gene>
<evidence type="ECO:0000313" key="1">
    <source>
        <dbReference type="EMBL" id="SBT70507.1"/>
    </source>
</evidence>
<protein>
    <submittedName>
        <fullName evidence="1">Uncharacterized protein</fullName>
    </submittedName>
</protein>
<organism evidence="1 2">
    <name type="scientific">Plasmodium malariae</name>
    <dbReference type="NCBI Taxonomy" id="5858"/>
    <lineage>
        <taxon>Eukaryota</taxon>
        <taxon>Sar</taxon>
        <taxon>Alveolata</taxon>
        <taxon>Apicomplexa</taxon>
        <taxon>Aconoidasida</taxon>
        <taxon>Haemosporida</taxon>
        <taxon>Plasmodiidae</taxon>
        <taxon>Plasmodium</taxon>
        <taxon>Plasmodium (Plasmodium)</taxon>
    </lineage>
</organism>
<dbReference type="Proteomes" id="UP000219799">
    <property type="component" value="Chromosome 3"/>
</dbReference>
<dbReference type="AlphaFoldDB" id="A0A1C3KAK0"/>
<dbReference type="EMBL" id="LT594491">
    <property type="protein sequence ID" value="SBT70507.1"/>
    <property type="molecule type" value="Genomic_DNA"/>
</dbReference>
<accession>A0A1C3KAK0</accession>
<reference evidence="1 2" key="1">
    <citation type="submission" date="2016-06" db="EMBL/GenBank/DDBJ databases">
        <authorList>
            <consortium name="Pathogen Informatics"/>
        </authorList>
    </citation>
    <scope>NUCLEOTIDE SEQUENCE [LARGE SCALE GENOMIC DNA]</scope>
    <source>
        <strain evidence="1">PmlGA01</strain>
    </source>
</reference>
<evidence type="ECO:0000313" key="2">
    <source>
        <dbReference type="Proteomes" id="UP000219799"/>
    </source>
</evidence>
<name>A0A1C3KAK0_PLAMA</name>
<proteinExistence type="predicted"/>